<dbReference type="Pfam" id="PF00484">
    <property type="entry name" value="Pro_CA"/>
    <property type="match status" value="1"/>
</dbReference>
<feature type="binding site" evidence="6">
    <location>
        <position position="101"/>
    </location>
    <ligand>
        <name>Zn(2+)</name>
        <dbReference type="ChEBI" id="CHEBI:29105"/>
    </ligand>
</feature>
<dbReference type="InterPro" id="IPR015892">
    <property type="entry name" value="Carbonic_anhydrase_CS"/>
</dbReference>
<evidence type="ECO:0000313" key="11">
    <source>
        <dbReference type="Proteomes" id="UP000050502"/>
    </source>
</evidence>
<keyword evidence="3 6" id="KW-0862">Zinc</keyword>
<dbReference type="PROSITE" id="PS00704">
    <property type="entry name" value="PROK_CO2_ANHYDRASE_1"/>
    <property type="match status" value="1"/>
</dbReference>
<dbReference type="PANTHER" id="PTHR11002:SF79">
    <property type="entry name" value="CARBONIC ANHYDRASE 2"/>
    <property type="match status" value="1"/>
</dbReference>
<dbReference type="STRING" id="872965.SE16_03095"/>
<dbReference type="EC" id="4.2.1.1" evidence="2 7"/>
<evidence type="ECO:0000256" key="4">
    <source>
        <dbReference type="ARBA" id="ARBA00023239"/>
    </source>
</evidence>
<dbReference type="SMART" id="SM00947">
    <property type="entry name" value="Pro_CA"/>
    <property type="match status" value="1"/>
</dbReference>
<gene>
    <name evidence="8" type="primary">cynT</name>
    <name evidence="8" type="ORF">ARMA_3013</name>
    <name evidence="9" type="ORF">SE16_03095</name>
</gene>
<dbReference type="OrthoDB" id="9769739at2"/>
<sequence>MDIHAILRDLKQGNRRFMEGALRHPRQDEATRMRLARGQSPKAVVLGCADSRVPPEVVFDQGVGDLFVVRSAGNIPDTYALAGIEYAVLALQTPLVIVLGHTQCGAVQAAVQGNVLTPALEALVDAIQPSVEAAETDSVDEVVMVHARRVVAELPARSEAIAQAVADGRLHILPALYHLGTGVVEWLDEVQVSAPDDEVAAK</sequence>
<keyword evidence="4 7" id="KW-0456">Lyase</keyword>
<feature type="binding site" evidence="6">
    <location>
        <position position="48"/>
    </location>
    <ligand>
        <name>Zn(2+)</name>
        <dbReference type="ChEBI" id="CHEBI:29105"/>
    </ligand>
</feature>
<dbReference type="Gene3D" id="3.40.1050.10">
    <property type="entry name" value="Carbonic anhydrase"/>
    <property type="match status" value="1"/>
</dbReference>
<evidence type="ECO:0000256" key="7">
    <source>
        <dbReference type="RuleBase" id="RU003956"/>
    </source>
</evidence>
<dbReference type="AlphaFoldDB" id="A0A0M9UE24"/>
<dbReference type="PATRIC" id="fig|872965.6.peg.575"/>
<name>A0A0M9UE24_9CHLR</name>
<feature type="binding site" evidence="6">
    <location>
        <position position="104"/>
    </location>
    <ligand>
        <name>Zn(2+)</name>
        <dbReference type="ChEBI" id="CHEBI:29105"/>
    </ligand>
</feature>
<dbReference type="InterPro" id="IPR036874">
    <property type="entry name" value="Carbonic_anhydrase_sf"/>
</dbReference>
<dbReference type="InterPro" id="IPR001765">
    <property type="entry name" value="Carbonic_anhydrase"/>
</dbReference>
<evidence type="ECO:0000256" key="3">
    <source>
        <dbReference type="ARBA" id="ARBA00022833"/>
    </source>
</evidence>
<dbReference type="Proteomes" id="UP000050502">
    <property type="component" value="Unassembled WGS sequence"/>
</dbReference>
<proteinExistence type="inferred from homology"/>
<dbReference type="EMBL" id="BBZA01000289">
    <property type="protein sequence ID" value="GAP64590.1"/>
    <property type="molecule type" value="Genomic_DNA"/>
</dbReference>
<comment type="caution">
    <text evidence="8">The sequence shown here is derived from an EMBL/GenBank/DDBJ whole genome shotgun (WGS) entry which is preliminary data.</text>
</comment>
<accession>A0A0M9UE24</accession>
<evidence type="ECO:0000256" key="5">
    <source>
        <dbReference type="ARBA" id="ARBA00048348"/>
    </source>
</evidence>
<dbReference type="EMBL" id="LGKN01000003">
    <property type="protein sequence ID" value="KPL89792.1"/>
    <property type="molecule type" value="Genomic_DNA"/>
</dbReference>
<dbReference type="GO" id="GO:0004089">
    <property type="term" value="F:carbonate dehydratase activity"/>
    <property type="evidence" value="ECO:0007669"/>
    <property type="project" value="UniProtKB-UniRule"/>
</dbReference>
<keyword evidence="10" id="KW-1185">Reference proteome</keyword>
<dbReference type="Proteomes" id="UP000037784">
    <property type="component" value="Unassembled WGS sequence"/>
</dbReference>
<dbReference type="RefSeq" id="WP_054494295.1">
    <property type="nucleotide sequence ID" value="NZ_BBZA01000289.1"/>
</dbReference>
<organism evidence="8 10">
    <name type="scientific">Ardenticatena maritima</name>
    <dbReference type="NCBI Taxonomy" id="872965"/>
    <lineage>
        <taxon>Bacteria</taxon>
        <taxon>Bacillati</taxon>
        <taxon>Chloroflexota</taxon>
        <taxon>Ardenticatenia</taxon>
        <taxon>Ardenticatenales</taxon>
        <taxon>Ardenticatenaceae</taxon>
        <taxon>Ardenticatena</taxon>
    </lineage>
</organism>
<evidence type="ECO:0000256" key="2">
    <source>
        <dbReference type="ARBA" id="ARBA00012925"/>
    </source>
</evidence>
<comment type="cofactor">
    <cofactor evidence="6">
        <name>Zn(2+)</name>
        <dbReference type="ChEBI" id="CHEBI:29105"/>
    </cofactor>
    <text evidence="6">Binds 1 zinc ion per subunit.</text>
</comment>
<evidence type="ECO:0000256" key="6">
    <source>
        <dbReference type="PIRSR" id="PIRSR601765-1"/>
    </source>
</evidence>
<dbReference type="GO" id="GO:0008270">
    <property type="term" value="F:zinc ion binding"/>
    <property type="evidence" value="ECO:0007669"/>
    <property type="project" value="UniProtKB-UniRule"/>
</dbReference>
<reference evidence="9 11" key="2">
    <citation type="submission" date="2015-07" db="EMBL/GenBank/DDBJ databases">
        <title>Whole genome sequence of Ardenticatena maritima DSM 23922.</title>
        <authorList>
            <person name="Hemp J."/>
            <person name="Ward L.M."/>
            <person name="Pace L.A."/>
            <person name="Fischer W.W."/>
        </authorList>
    </citation>
    <scope>NUCLEOTIDE SEQUENCE [LARGE SCALE GENOMIC DNA]</scope>
    <source>
        <strain evidence="9 11">110S</strain>
    </source>
</reference>
<feature type="binding site" evidence="6">
    <location>
        <position position="50"/>
    </location>
    <ligand>
        <name>Zn(2+)</name>
        <dbReference type="ChEBI" id="CHEBI:29105"/>
    </ligand>
</feature>
<dbReference type="PANTHER" id="PTHR11002">
    <property type="entry name" value="CARBONIC ANHYDRASE"/>
    <property type="match status" value="1"/>
</dbReference>
<keyword evidence="6" id="KW-0479">Metal-binding</keyword>
<evidence type="ECO:0000313" key="10">
    <source>
        <dbReference type="Proteomes" id="UP000037784"/>
    </source>
</evidence>
<reference evidence="8 10" key="1">
    <citation type="journal article" date="2015" name="Genome Announc.">
        <title>Draft Genome Sequence of a Heterotrophic Facultative Anaerobic Thermophilic Bacterium, Ardenticatena maritima Strain 110ST.</title>
        <authorList>
            <person name="Kawaichi S."/>
            <person name="Yoshida T."/>
            <person name="Sako Y."/>
            <person name="Nakamura R."/>
        </authorList>
    </citation>
    <scope>NUCLEOTIDE SEQUENCE [LARGE SCALE GENOMIC DNA]</scope>
    <source>
        <strain evidence="8 10">110S</strain>
    </source>
</reference>
<dbReference type="SUPFAM" id="SSF53056">
    <property type="entry name" value="beta-carbonic anhydrase, cab"/>
    <property type="match status" value="1"/>
</dbReference>
<evidence type="ECO:0000313" key="8">
    <source>
        <dbReference type="EMBL" id="GAP64590.1"/>
    </source>
</evidence>
<dbReference type="GO" id="GO:0015976">
    <property type="term" value="P:carbon utilization"/>
    <property type="evidence" value="ECO:0007669"/>
    <property type="project" value="InterPro"/>
</dbReference>
<reference evidence="10" key="3">
    <citation type="submission" date="2015-08" db="EMBL/GenBank/DDBJ databases">
        <title>Draft Genome Sequence of a Heterotrophic Facultative Anaerobic Bacterium Ardenticatena maritima Strain 110S.</title>
        <authorList>
            <person name="Kawaichi S."/>
            <person name="Yoshida T."/>
            <person name="Sako Y."/>
            <person name="Nakamura R."/>
        </authorList>
    </citation>
    <scope>NUCLEOTIDE SEQUENCE [LARGE SCALE GENOMIC DNA]</scope>
    <source>
        <strain evidence="10">110S</strain>
    </source>
</reference>
<dbReference type="InParanoid" id="A0A0M9UE24"/>
<comment type="function">
    <text evidence="7">Reversible hydration of carbon dioxide.</text>
</comment>
<dbReference type="CDD" id="cd03378">
    <property type="entry name" value="beta_CA_cladeC"/>
    <property type="match status" value="1"/>
</dbReference>
<evidence type="ECO:0000313" key="9">
    <source>
        <dbReference type="EMBL" id="KPL89792.1"/>
    </source>
</evidence>
<comment type="similarity">
    <text evidence="1 7">Belongs to the beta-class carbonic anhydrase family.</text>
</comment>
<comment type="catalytic activity">
    <reaction evidence="5 7">
        <text>hydrogencarbonate + H(+) = CO2 + H2O</text>
        <dbReference type="Rhea" id="RHEA:10748"/>
        <dbReference type="ChEBI" id="CHEBI:15377"/>
        <dbReference type="ChEBI" id="CHEBI:15378"/>
        <dbReference type="ChEBI" id="CHEBI:16526"/>
        <dbReference type="ChEBI" id="CHEBI:17544"/>
        <dbReference type="EC" id="4.2.1.1"/>
    </reaction>
</comment>
<dbReference type="PROSITE" id="PS00705">
    <property type="entry name" value="PROK_CO2_ANHYDRASE_2"/>
    <property type="match status" value="1"/>
</dbReference>
<protein>
    <recommendedName>
        <fullName evidence="2 7">Carbonic anhydrase</fullName>
        <ecNumber evidence="2 7">4.2.1.1</ecNumber>
    </recommendedName>
    <alternativeName>
        <fullName evidence="7">Carbonate dehydratase</fullName>
    </alternativeName>
</protein>
<evidence type="ECO:0000256" key="1">
    <source>
        <dbReference type="ARBA" id="ARBA00006217"/>
    </source>
</evidence>